<sequence>MIELPAKLSKIEGLHHCIYADDITLWMTGGRDGFIQDTLQEAIRTIEEFVTLRGLTCSPQKSELLLLKPDRSRQLPSDIALYSQGLRIPSVKSIRIQGLRVQADDNNYERIESLKASAYQFTRLISRISGRHIGMKERNLVRLVRAFVVSRLAYVFPFLRLGVAEKAKLDCLIVKAYKRALGIPDSTSNEKLAALGLHNIVEEIVEAQWTSQLERLTKSKALRRVLEKEEGVYYTDAASYGRDAMAAAVVDKQGKIVASCSVRMTEPEVAEEEAIALALKLQDAKIVVNDSQMAIRQYAKGRISQVTLRVLGDPEKTAKVKLTWTPAHSSLPGNEEAHDAARGLTHRARETSDPSIESLMAGDRLVTFRDILHYYAGERIRYPRAHPSLDKRQAVAWRRLQTGTYPSPAQLSQWYPVCYKGDCQLCSAKVTLRHIIWECGWLDRNAQLLLKKVPNQESWEALLLCTDLKVQEQVIRLAEDAAGV</sequence>
<comment type="caution">
    <text evidence="1">The sequence shown here is derived from an EMBL/GenBank/DDBJ whole genome shotgun (WGS) entry which is preliminary data.</text>
</comment>
<reference evidence="1 2" key="1">
    <citation type="journal article" date="2020" name="Cell">
        <title>Large-Scale Comparative Analyses of Tick Genomes Elucidate Their Genetic Diversity and Vector Capacities.</title>
        <authorList>
            <consortium name="Tick Genome and Microbiome Consortium (TIGMIC)"/>
            <person name="Jia N."/>
            <person name="Wang J."/>
            <person name="Shi W."/>
            <person name="Du L."/>
            <person name="Sun Y."/>
            <person name="Zhan W."/>
            <person name="Jiang J.F."/>
            <person name="Wang Q."/>
            <person name="Zhang B."/>
            <person name="Ji P."/>
            <person name="Bell-Sakyi L."/>
            <person name="Cui X.M."/>
            <person name="Yuan T.T."/>
            <person name="Jiang B.G."/>
            <person name="Yang W.F."/>
            <person name="Lam T.T."/>
            <person name="Chang Q.C."/>
            <person name="Ding S.J."/>
            <person name="Wang X.J."/>
            <person name="Zhu J.G."/>
            <person name="Ruan X.D."/>
            <person name="Zhao L."/>
            <person name="Wei J.T."/>
            <person name="Ye R.Z."/>
            <person name="Que T.C."/>
            <person name="Du C.H."/>
            <person name="Zhou Y.H."/>
            <person name="Cheng J.X."/>
            <person name="Dai P.F."/>
            <person name="Guo W.B."/>
            <person name="Han X.H."/>
            <person name="Huang E.J."/>
            <person name="Li L.F."/>
            <person name="Wei W."/>
            <person name="Gao Y.C."/>
            <person name="Liu J.Z."/>
            <person name="Shao H.Z."/>
            <person name="Wang X."/>
            <person name="Wang C.C."/>
            <person name="Yang T.C."/>
            <person name="Huo Q.B."/>
            <person name="Li W."/>
            <person name="Chen H.Y."/>
            <person name="Chen S.E."/>
            <person name="Zhou L.G."/>
            <person name="Ni X.B."/>
            <person name="Tian J.H."/>
            <person name="Sheng Y."/>
            <person name="Liu T."/>
            <person name="Pan Y.S."/>
            <person name="Xia L.Y."/>
            <person name="Li J."/>
            <person name="Zhao F."/>
            <person name="Cao W.C."/>
        </authorList>
    </citation>
    <scope>NUCLEOTIDE SEQUENCE [LARGE SCALE GENOMIC DNA]</scope>
    <source>
        <strain evidence="1">Iper-2018</strain>
    </source>
</reference>
<evidence type="ECO:0000313" key="2">
    <source>
        <dbReference type="Proteomes" id="UP000805193"/>
    </source>
</evidence>
<dbReference type="Proteomes" id="UP000805193">
    <property type="component" value="Unassembled WGS sequence"/>
</dbReference>
<proteinExistence type="predicted"/>
<protein>
    <submittedName>
        <fullName evidence="1">Uncharacterized protein</fullName>
    </submittedName>
</protein>
<evidence type="ECO:0000313" key="1">
    <source>
        <dbReference type="EMBL" id="KAG0431193.1"/>
    </source>
</evidence>
<gene>
    <name evidence="1" type="ORF">HPB47_022014</name>
</gene>
<name>A0AC60QEA6_IXOPE</name>
<accession>A0AC60QEA6</accession>
<keyword evidence="2" id="KW-1185">Reference proteome</keyword>
<organism evidence="1 2">
    <name type="scientific">Ixodes persulcatus</name>
    <name type="common">Taiga tick</name>
    <dbReference type="NCBI Taxonomy" id="34615"/>
    <lineage>
        <taxon>Eukaryota</taxon>
        <taxon>Metazoa</taxon>
        <taxon>Ecdysozoa</taxon>
        <taxon>Arthropoda</taxon>
        <taxon>Chelicerata</taxon>
        <taxon>Arachnida</taxon>
        <taxon>Acari</taxon>
        <taxon>Parasitiformes</taxon>
        <taxon>Ixodida</taxon>
        <taxon>Ixodoidea</taxon>
        <taxon>Ixodidae</taxon>
        <taxon>Ixodinae</taxon>
        <taxon>Ixodes</taxon>
    </lineage>
</organism>
<dbReference type="EMBL" id="JABSTQ010009247">
    <property type="protein sequence ID" value="KAG0431193.1"/>
    <property type="molecule type" value="Genomic_DNA"/>
</dbReference>